<accession>A0AA88ADG8</accession>
<evidence type="ECO:0000256" key="6">
    <source>
        <dbReference type="ARBA" id="ARBA00048539"/>
    </source>
</evidence>
<keyword evidence="4" id="KW-0547">Nucleotide-binding</keyword>
<dbReference type="NCBIfam" id="TIGR02432">
    <property type="entry name" value="lysidine_TilS_N"/>
    <property type="match status" value="1"/>
</dbReference>
<organism evidence="8 9">
    <name type="scientific">Ficus carica</name>
    <name type="common">Common fig</name>
    <dbReference type="NCBI Taxonomy" id="3494"/>
    <lineage>
        <taxon>Eukaryota</taxon>
        <taxon>Viridiplantae</taxon>
        <taxon>Streptophyta</taxon>
        <taxon>Embryophyta</taxon>
        <taxon>Tracheophyta</taxon>
        <taxon>Spermatophyta</taxon>
        <taxon>Magnoliopsida</taxon>
        <taxon>eudicotyledons</taxon>
        <taxon>Gunneridae</taxon>
        <taxon>Pentapetalae</taxon>
        <taxon>rosids</taxon>
        <taxon>fabids</taxon>
        <taxon>Rosales</taxon>
        <taxon>Moraceae</taxon>
        <taxon>Ficeae</taxon>
        <taxon>Ficus</taxon>
    </lineage>
</organism>
<evidence type="ECO:0000313" key="8">
    <source>
        <dbReference type="EMBL" id="GMN50539.1"/>
    </source>
</evidence>
<keyword evidence="5" id="KW-0067">ATP-binding</keyword>
<proteinExistence type="inferred from homology"/>
<dbReference type="SUPFAM" id="SSF52402">
    <property type="entry name" value="Adenine nucleotide alpha hydrolases-like"/>
    <property type="match status" value="1"/>
</dbReference>
<evidence type="ECO:0000256" key="5">
    <source>
        <dbReference type="ARBA" id="ARBA00022840"/>
    </source>
</evidence>
<dbReference type="GO" id="GO:0005524">
    <property type="term" value="F:ATP binding"/>
    <property type="evidence" value="ECO:0007669"/>
    <property type="project" value="UniProtKB-KW"/>
</dbReference>
<dbReference type="PANTHER" id="PTHR43033:SF5">
    <property type="entry name" value="TRNA(ILE)-LYSIDINE SYNTHETASE"/>
    <property type="match status" value="1"/>
</dbReference>
<sequence>MSFTCEPKLSPRFLLEVYSTTSESTSFQTSLINTVGLSLAMEATPLKLKQKALSAMARSLILSLQMETRMTLPNPPTSISTTIPSFCLRRHRHHRHHHHYNHYLLHRRRSLPPLRCFFYQSASSATDTTDMANYHHAFSSRMAMAGLKPHHRIALGVSGGPDSMALCVLTAHWKTNGLSVARDCDGFIDGLLVIIVDHSLRAESKEEATSVSHRVSRMGIRCEIACCEWLDGRPKQGHLQEAARDMRYQHFQKVCIQNQISVLLIAHHADDQAELFVLRLSRNSGVLGLAGMPFVSQIFSSYSHSCVSKDSGILIVRPLLDFPKEDMYKICRGDEQNWVEDPTNQSLLYARNRIRASLRNYSSYRFNSELQAVISACQQTRLYVDDVCLDLIRKAVTVMDLGYVVIDLEIVNQLKVEEMCLSRFIALILQFVSQRNRPIRGSTSKLLLDYMNTFPCKVILFQYSDVLPREQSTSLTAAGCYLCPAPGSKGTKALVCFSVDHPLPQRIEFLDVRSCVGQHQISNDIEQIIAGSKSCLDCLIPEGSKVHFLDIMSESVLAEARRLDMLSESTYENILQLQSEEVKHFRSKKKATSEFESKRKVKSISMYSEPLHPGQICSLMNRFFVQWKIPEEADCKLGLGRESWCRHFRSCVGGDDIVAQVRHMGESDWLYLADLVKSPTSLPQQQKLPLDSGDGTSLCLDCARNSAQGALQILKSIPAAARRSLPVLVNSQGLLLCIPSIGFKHCPRLDVTAEFKPRVPLGGGFSPLAPPVN</sequence>
<evidence type="ECO:0000256" key="3">
    <source>
        <dbReference type="ARBA" id="ARBA00022694"/>
    </source>
</evidence>
<dbReference type="CDD" id="cd01992">
    <property type="entry name" value="TilS_N"/>
    <property type="match status" value="1"/>
</dbReference>
<evidence type="ECO:0000256" key="2">
    <source>
        <dbReference type="ARBA" id="ARBA00022598"/>
    </source>
</evidence>
<comment type="caution">
    <text evidence="8">The sequence shown here is derived from an EMBL/GenBank/DDBJ whole genome shotgun (WGS) entry which is preliminary data.</text>
</comment>
<keyword evidence="2" id="KW-0436">Ligase</keyword>
<dbReference type="Pfam" id="PF01171">
    <property type="entry name" value="ATP_bind_3"/>
    <property type="match status" value="1"/>
</dbReference>
<reference evidence="8" key="1">
    <citation type="submission" date="2023-07" db="EMBL/GenBank/DDBJ databases">
        <title>draft genome sequence of fig (Ficus carica).</title>
        <authorList>
            <person name="Takahashi T."/>
            <person name="Nishimura K."/>
        </authorList>
    </citation>
    <scope>NUCLEOTIDE SEQUENCE</scope>
</reference>
<evidence type="ECO:0000259" key="7">
    <source>
        <dbReference type="Pfam" id="PF01171"/>
    </source>
</evidence>
<evidence type="ECO:0000256" key="4">
    <source>
        <dbReference type="ARBA" id="ARBA00022741"/>
    </source>
</evidence>
<dbReference type="EC" id="6.3.4.19" evidence="1"/>
<gene>
    <name evidence="8" type="ORF">TIFTF001_019696</name>
</gene>
<dbReference type="InterPro" id="IPR012094">
    <property type="entry name" value="tRNA_Ile_lys_synt"/>
</dbReference>
<dbReference type="AlphaFoldDB" id="A0AA88ADG8"/>
<dbReference type="PANTHER" id="PTHR43033">
    <property type="entry name" value="TRNA(ILE)-LYSIDINE SYNTHASE-RELATED"/>
    <property type="match status" value="1"/>
</dbReference>
<evidence type="ECO:0000256" key="1">
    <source>
        <dbReference type="ARBA" id="ARBA00013267"/>
    </source>
</evidence>
<dbReference type="Proteomes" id="UP001187192">
    <property type="component" value="Unassembled WGS sequence"/>
</dbReference>
<dbReference type="GO" id="GO:0032267">
    <property type="term" value="F:tRNA(Ile)-lysidine synthase activity"/>
    <property type="evidence" value="ECO:0007669"/>
    <property type="project" value="UniProtKB-EC"/>
</dbReference>
<keyword evidence="3" id="KW-0819">tRNA processing</keyword>
<name>A0AA88ADG8_FICCA</name>
<dbReference type="GO" id="GO:0008033">
    <property type="term" value="P:tRNA processing"/>
    <property type="evidence" value="ECO:0007669"/>
    <property type="project" value="UniProtKB-KW"/>
</dbReference>
<protein>
    <recommendedName>
        <fullName evidence="1">tRNA(Ile)-lysidine synthetase</fullName>
        <ecNumber evidence="1">6.3.4.19</ecNumber>
    </recommendedName>
</protein>
<dbReference type="Gene3D" id="3.40.50.620">
    <property type="entry name" value="HUPs"/>
    <property type="match status" value="1"/>
</dbReference>
<dbReference type="EMBL" id="BTGU01000034">
    <property type="protein sequence ID" value="GMN50539.1"/>
    <property type="molecule type" value="Genomic_DNA"/>
</dbReference>
<evidence type="ECO:0000313" key="9">
    <source>
        <dbReference type="Proteomes" id="UP001187192"/>
    </source>
</evidence>
<dbReference type="InterPro" id="IPR014729">
    <property type="entry name" value="Rossmann-like_a/b/a_fold"/>
</dbReference>
<keyword evidence="9" id="KW-1185">Reference proteome</keyword>
<dbReference type="InterPro" id="IPR011063">
    <property type="entry name" value="TilS/TtcA_N"/>
</dbReference>
<comment type="catalytic activity">
    <reaction evidence="6">
        <text>cytidine(34) in tRNA(Ile2) + L-lysine + ATP = lysidine(34) in tRNA(Ile2) + AMP + diphosphate + H(+)</text>
        <dbReference type="Rhea" id="RHEA:43744"/>
        <dbReference type="Rhea" id="RHEA-COMP:10625"/>
        <dbReference type="Rhea" id="RHEA-COMP:10670"/>
        <dbReference type="ChEBI" id="CHEBI:15378"/>
        <dbReference type="ChEBI" id="CHEBI:30616"/>
        <dbReference type="ChEBI" id="CHEBI:32551"/>
        <dbReference type="ChEBI" id="CHEBI:33019"/>
        <dbReference type="ChEBI" id="CHEBI:82748"/>
        <dbReference type="ChEBI" id="CHEBI:83665"/>
        <dbReference type="ChEBI" id="CHEBI:456215"/>
        <dbReference type="EC" id="6.3.4.19"/>
    </reaction>
</comment>
<dbReference type="InterPro" id="IPR012795">
    <property type="entry name" value="tRNA_Ile_lys_synt_N"/>
</dbReference>
<feature type="domain" description="tRNA(Ile)-lysidine/2-thiocytidine synthase N-terminal" evidence="7">
    <location>
        <begin position="153"/>
        <end position="356"/>
    </location>
</feature>
<dbReference type="HAMAP" id="MF_01161">
    <property type="entry name" value="tRNA_Ile_lys_synt"/>
    <property type="match status" value="1"/>
</dbReference>